<dbReference type="InterPro" id="IPR005618">
    <property type="entry name" value="OMPW"/>
</dbReference>
<dbReference type="SUPFAM" id="SSF56925">
    <property type="entry name" value="OMPA-like"/>
    <property type="match status" value="1"/>
</dbReference>
<evidence type="ECO:0000256" key="1">
    <source>
        <dbReference type="ARBA" id="ARBA00009330"/>
    </source>
</evidence>
<evidence type="ECO:0000256" key="2">
    <source>
        <dbReference type="SAM" id="SignalP"/>
    </source>
</evidence>
<dbReference type="STRING" id="588602.SAMN04487991_3748"/>
<feature type="chain" id="PRO_5011453217" evidence="2">
    <location>
        <begin position="26"/>
        <end position="208"/>
    </location>
</feature>
<dbReference type="Proteomes" id="UP000199630">
    <property type="component" value="Unassembled WGS sequence"/>
</dbReference>
<evidence type="ECO:0000313" key="4">
    <source>
        <dbReference type="Proteomes" id="UP000199630"/>
    </source>
</evidence>
<dbReference type="RefSeq" id="WP_090062289.1">
    <property type="nucleotide sequence ID" value="NZ_FORH01000008.1"/>
</dbReference>
<dbReference type="PANTHER" id="PTHR36920">
    <property type="match status" value="1"/>
</dbReference>
<organism evidence="3 4">
    <name type="scientific">Celeribacter neptunius</name>
    <dbReference type="NCBI Taxonomy" id="588602"/>
    <lineage>
        <taxon>Bacteria</taxon>
        <taxon>Pseudomonadati</taxon>
        <taxon>Pseudomonadota</taxon>
        <taxon>Alphaproteobacteria</taxon>
        <taxon>Rhodobacterales</taxon>
        <taxon>Roseobacteraceae</taxon>
        <taxon>Celeribacter</taxon>
    </lineage>
</organism>
<dbReference type="PANTHER" id="PTHR36920:SF1">
    <property type="entry name" value="OUTER MEMBRANE PROTEIN W"/>
    <property type="match status" value="1"/>
</dbReference>
<feature type="signal peptide" evidence="2">
    <location>
        <begin position="1"/>
        <end position="25"/>
    </location>
</feature>
<dbReference type="InterPro" id="IPR011250">
    <property type="entry name" value="OMP/PagP_B-barrel"/>
</dbReference>
<gene>
    <name evidence="3" type="ORF">SAMN04487991_3748</name>
</gene>
<sequence length="208" mass="22026">MKKTSVLAAAAVLGLTCAISSAAFAQEAGTMTLGLGLGNVMPNSDNGTILGTTELDVGNNLRPTVTFEYFIKDNLGIEVLGAWPFKHDISAAGLGEIGSTQHLPPVLSLQYHFNSGSAFTPFLGVGVNYTAFFDETAKGAIAGNDLDLSDSWGVALHAGFDYQISERGALRTDVRWIDIDSDVKLNGSKIGVAEIDPWVFGISYVMSF</sequence>
<dbReference type="EMBL" id="FORH01000008">
    <property type="protein sequence ID" value="SFK06795.1"/>
    <property type="molecule type" value="Genomic_DNA"/>
</dbReference>
<keyword evidence="2" id="KW-0732">Signal</keyword>
<keyword evidence="4" id="KW-1185">Reference proteome</keyword>
<proteinExistence type="inferred from homology"/>
<reference evidence="4" key="1">
    <citation type="submission" date="2016-10" db="EMBL/GenBank/DDBJ databases">
        <authorList>
            <person name="Varghese N."/>
            <person name="Submissions S."/>
        </authorList>
    </citation>
    <scope>NUCLEOTIDE SEQUENCE [LARGE SCALE GENOMIC DNA]</scope>
    <source>
        <strain evidence="4">DSM 26471</strain>
    </source>
</reference>
<dbReference type="AlphaFoldDB" id="A0A1I3WH08"/>
<comment type="similarity">
    <text evidence="1">Belongs to the OmpW/AlkL family.</text>
</comment>
<protein>
    <submittedName>
        <fullName evidence="3">Outer membrane protein</fullName>
    </submittedName>
</protein>
<name>A0A1I3WH08_9RHOB</name>
<evidence type="ECO:0000313" key="3">
    <source>
        <dbReference type="EMBL" id="SFK06795.1"/>
    </source>
</evidence>
<dbReference type="Pfam" id="PF03922">
    <property type="entry name" value="OmpW"/>
    <property type="match status" value="1"/>
</dbReference>
<dbReference type="Gene3D" id="2.40.160.20">
    <property type="match status" value="1"/>
</dbReference>
<dbReference type="GO" id="GO:0055085">
    <property type="term" value="P:transmembrane transport"/>
    <property type="evidence" value="ECO:0007669"/>
    <property type="project" value="TreeGrafter"/>
</dbReference>
<dbReference type="GO" id="GO:0019867">
    <property type="term" value="C:outer membrane"/>
    <property type="evidence" value="ECO:0007669"/>
    <property type="project" value="InterPro"/>
</dbReference>
<dbReference type="OrthoDB" id="9807574at2"/>
<accession>A0A1I3WH08</accession>